<dbReference type="EMBL" id="CP013443">
    <property type="protein sequence ID" value="AOK15997.1"/>
    <property type="molecule type" value="Genomic_DNA"/>
</dbReference>
<proteinExistence type="predicted"/>
<dbReference type="AlphaFoldDB" id="A0A1B4PPZ0"/>
<dbReference type="Proteomes" id="UP000094776">
    <property type="component" value="Chromosome 1"/>
</dbReference>
<organism evidence="1 2">
    <name type="scientific">Burkholderia cepacia</name>
    <name type="common">Pseudomonas cepacia</name>
    <dbReference type="NCBI Taxonomy" id="292"/>
    <lineage>
        <taxon>Bacteria</taxon>
        <taxon>Pseudomonadati</taxon>
        <taxon>Pseudomonadota</taxon>
        <taxon>Betaproteobacteria</taxon>
        <taxon>Burkholderiales</taxon>
        <taxon>Burkholderiaceae</taxon>
        <taxon>Burkholderia</taxon>
        <taxon>Burkholderia cepacia complex</taxon>
    </lineage>
</organism>
<accession>A0A1B4PPZ0</accession>
<name>A0A1B4PPZ0_BURCE</name>
<reference evidence="1 2" key="1">
    <citation type="submission" date="2015-12" db="EMBL/GenBank/DDBJ databases">
        <title>Diversity of Burkholderia near neighbor genomes.</title>
        <authorList>
            <person name="Sahl J."/>
            <person name="Wagner D."/>
            <person name="Keim P."/>
        </authorList>
    </citation>
    <scope>NUCLEOTIDE SEQUENCE [LARGE SCALE GENOMIC DNA]</scope>
    <source>
        <strain evidence="1 2">MSMB1184WGS</strain>
    </source>
</reference>
<sequence length="69" mass="8034">MPVWRRRRRRLTTDTLLVFEKLAITFMFVDMVAKSISAALLTGHILMLSSSRKRLTLVASKIQTSYLRH</sequence>
<evidence type="ECO:0000313" key="2">
    <source>
        <dbReference type="Proteomes" id="UP000094776"/>
    </source>
</evidence>
<protein>
    <submittedName>
        <fullName evidence="1">Uncharacterized protein</fullName>
    </submittedName>
</protein>
<gene>
    <name evidence="1" type="ORF">WT26_08175</name>
</gene>
<evidence type="ECO:0000313" key="1">
    <source>
        <dbReference type="EMBL" id="AOK15997.1"/>
    </source>
</evidence>